<comment type="caution">
    <text evidence="2">The sequence shown here is derived from an EMBL/GenBank/DDBJ whole genome shotgun (WGS) entry which is preliminary data.</text>
</comment>
<feature type="compositionally biased region" description="Polar residues" evidence="1">
    <location>
        <begin position="500"/>
        <end position="513"/>
    </location>
</feature>
<evidence type="ECO:0000256" key="1">
    <source>
        <dbReference type="SAM" id="MobiDB-lite"/>
    </source>
</evidence>
<feature type="compositionally biased region" description="Basic and acidic residues" evidence="1">
    <location>
        <begin position="96"/>
        <end position="111"/>
    </location>
</feature>
<feature type="region of interest" description="Disordered" evidence="1">
    <location>
        <begin position="799"/>
        <end position="818"/>
    </location>
</feature>
<feature type="compositionally biased region" description="Polar residues" evidence="1">
    <location>
        <begin position="420"/>
        <end position="441"/>
    </location>
</feature>
<feature type="region of interest" description="Disordered" evidence="1">
    <location>
        <begin position="536"/>
        <end position="555"/>
    </location>
</feature>
<feature type="compositionally biased region" description="Low complexity" evidence="1">
    <location>
        <begin position="388"/>
        <end position="419"/>
    </location>
</feature>
<feature type="region of interest" description="Disordered" evidence="1">
    <location>
        <begin position="333"/>
        <end position="360"/>
    </location>
</feature>
<organism evidence="2 3">
    <name type="scientific">Cymbomonas tetramitiformis</name>
    <dbReference type="NCBI Taxonomy" id="36881"/>
    <lineage>
        <taxon>Eukaryota</taxon>
        <taxon>Viridiplantae</taxon>
        <taxon>Chlorophyta</taxon>
        <taxon>Pyramimonadophyceae</taxon>
        <taxon>Pyramimonadales</taxon>
        <taxon>Pyramimonadaceae</taxon>
        <taxon>Cymbomonas</taxon>
    </lineage>
</organism>
<feature type="compositionally biased region" description="Low complexity" evidence="1">
    <location>
        <begin position="800"/>
        <end position="815"/>
    </location>
</feature>
<name>A0AAE0BFY9_9CHLO</name>
<gene>
    <name evidence="2" type="ORF">CYMTET_53901</name>
</gene>
<dbReference type="EMBL" id="LGRX02035193">
    <property type="protein sequence ID" value="KAK3235931.1"/>
    <property type="molecule type" value="Genomic_DNA"/>
</dbReference>
<evidence type="ECO:0000313" key="3">
    <source>
        <dbReference type="Proteomes" id="UP001190700"/>
    </source>
</evidence>
<feature type="region of interest" description="Disordered" evidence="1">
    <location>
        <begin position="94"/>
        <end position="117"/>
    </location>
</feature>
<sequence>MPTSSTKQQEENKHLFTVIHGFSLYRTDNKEGPNATTEGAVLCIQYAWRRYLSNLEHVSSITPAEVGVDQAAQSSPTLRSILKKKLLEKAMTVMDKPSDTRENIKREDPNESARGAQVLPSHTHPKLTSMEKSSNYAPWAVCRRARIRHSPEFIEAALQLWKIVPKNMPDRLGQQEYLELADSFHVTIPLEVRVTEADLLEDWEGDRCGLDSMDFQQFCTPLFEFVDLWSPHTEPVHYANFLRRLMRQICPRDGTWHDRRRSRPSHYWVSPALFQRSGKRAYPLADVDNAKARAEKTMETGRASVQRKLSSFEDPAGEWELMCRLRDRREAASRFRQAGGKPEASGTAKENNGTLDINVKAVDRKPNEVCSYLQPKERTLQLLERSQQHSSASSSEQPSQSISQSSRRSRPSVSPCSTRIFQPSTSPRSTPQTLGTPSHCPSTPLPPAGSRSATFRRSNRGRDELAASLQSSINFSIKGASIISDGAENGPKPPPLIGAGSQSGSSPRVSPQRSWREDSAAQSSLVPLTRPVGACRWTPSPSQSSTPLVQSESTAMGRRSAEPYELWEEGSPSSHIALSSYPSNHHGYCKHSSSAVALCLHGMRQSKVFNPCLMYQPCCRGAGLSSLAFHVPTVVLMCCALLVTQVLTVLLISQEASGQLNSDSMTADHYDDALHSKVSRHVRDLPEEIIGHLKSGLRLLSPLRMECFWDQYQNQSVHFLQPSPLEVNQAASEPCASTWSFVSKNSSSKRMSKSEAFASSPLESTSEAMKQVSMSQCQSLSITIPDTTSQNVFALTNSETSTMRSTSSNARSSYSPLRRISPGRIAGRRMQTSTSIDRGVTPRFTSLELKGEHVLA</sequence>
<reference evidence="2 3" key="1">
    <citation type="journal article" date="2015" name="Genome Biol. Evol.">
        <title>Comparative Genomics of a Bacterivorous Green Alga Reveals Evolutionary Causalities and Consequences of Phago-Mixotrophic Mode of Nutrition.</title>
        <authorList>
            <person name="Burns J.A."/>
            <person name="Paasch A."/>
            <person name="Narechania A."/>
            <person name="Kim E."/>
        </authorList>
    </citation>
    <scope>NUCLEOTIDE SEQUENCE [LARGE SCALE GENOMIC DNA]</scope>
    <source>
        <strain evidence="2 3">PLY_AMNH</strain>
    </source>
</reference>
<feature type="region of interest" description="Disordered" evidence="1">
    <location>
        <begin position="484"/>
        <end position="524"/>
    </location>
</feature>
<feature type="compositionally biased region" description="Polar residues" evidence="1">
    <location>
        <begin position="539"/>
        <end position="554"/>
    </location>
</feature>
<feature type="region of interest" description="Disordered" evidence="1">
    <location>
        <begin position="383"/>
        <end position="457"/>
    </location>
</feature>
<dbReference type="Proteomes" id="UP001190700">
    <property type="component" value="Unassembled WGS sequence"/>
</dbReference>
<dbReference type="AlphaFoldDB" id="A0AAE0BFY9"/>
<proteinExistence type="predicted"/>
<keyword evidence="3" id="KW-1185">Reference proteome</keyword>
<evidence type="ECO:0000313" key="2">
    <source>
        <dbReference type="EMBL" id="KAK3235931.1"/>
    </source>
</evidence>
<accession>A0AAE0BFY9</accession>
<protein>
    <submittedName>
        <fullName evidence="2">Uncharacterized protein</fullName>
    </submittedName>
</protein>